<gene>
    <name evidence="2" type="ORF">M231_05996</name>
</gene>
<dbReference type="PANTHER" id="PTHR36851:SF1">
    <property type="entry name" value="GLYCO_TRANS_2-LIKE DOMAIN-CONTAINING PROTEIN"/>
    <property type="match status" value="1"/>
</dbReference>
<comment type="caution">
    <text evidence="2">The sequence shown here is derived from an EMBL/GenBank/DDBJ whole genome shotgun (WGS) entry which is preliminary data.</text>
</comment>
<dbReference type="AlphaFoldDB" id="A0A4Q1BGR0"/>
<reference evidence="2 3" key="1">
    <citation type="submission" date="2016-06" db="EMBL/GenBank/DDBJ databases">
        <title>Evolution of pathogenesis and genome organization in the Tremellales.</title>
        <authorList>
            <person name="Cuomo C."/>
            <person name="Litvintseva A."/>
            <person name="Heitman J."/>
            <person name="Chen Y."/>
            <person name="Sun S."/>
            <person name="Springer D."/>
            <person name="Dromer F."/>
            <person name="Young S."/>
            <person name="Zeng Q."/>
            <person name="Chapman S."/>
            <person name="Gujja S."/>
            <person name="Saif S."/>
            <person name="Birren B."/>
        </authorList>
    </citation>
    <scope>NUCLEOTIDE SEQUENCE [LARGE SCALE GENOMIC DNA]</scope>
    <source>
        <strain evidence="2 3">ATCC 28783</strain>
    </source>
</reference>
<organism evidence="2 3">
    <name type="scientific">Tremella mesenterica</name>
    <name type="common">Jelly fungus</name>
    <dbReference type="NCBI Taxonomy" id="5217"/>
    <lineage>
        <taxon>Eukaryota</taxon>
        <taxon>Fungi</taxon>
        <taxon>Dikarya</taxon>
        <taxon>Basidiomycota</taxon>
        <taxon>Agaricomycotina</taxon>
        <taxon>Tremellomycetes</taxon>
        <taxon>Tremellales</taxon>
        <taxon>Tremellaceae</taxon>
        <taxon>Tremella</taxon>
    </lineage>
</organism>
<dbReference type="Proteomes" id="UP000289152">
    <property type="component" value="Unassembled WGS sequence"/>
</dbReference>
<proteinExistence type="predicted"/>
<accession>A0A4Q1BGR0</accession>
<name>A0A4Q1BGR0_TREME</name>
<keyword evidence="1" id="KW-1133">Transmembrane helix</keyword>
<keyword evidence="1" id="KW-0472">Membrane</keyword>
<keyword evidence="1" id="KW-0812">Transmembrane</keyword>
<keyword evidence="3" id="KW-1185">Reference proteome</keyword>
<protein>
    <submittedName>
        <fullName evidence="2">Uncharacterized protein</fullName>
    </submittedName>
</protein>
<evidence type="ECO:0000256" key="1">
    <source>
        <dbReference type="SAM" id="Phobius"/>
    </source>
</evidence>
<dbReference type="InParanoid" id="A0A4Q1BGR0"/>
<sequence length="597" mass="66090">MAWRGVKQHCTTDFRARYFSLLPTVPSPTTVLPFDSVYHMIFLPNHSEHISTLRETLWLLSTHPSAQMSYHPVLAMEGREAGSVAKALELLAEFKSSFRDIGYTVHPAGLEGQAAGKSSNLAWAIRAAWGEMNMVNPSIVDKTVVTVFDSDTALAADYFADVSCRFALRSPEERKRMTFCPPIVFDRNAHQVPIGVRNVDSMWVLAGLSSIFPGSGAKIPTSAYSLSMSLCANVGFHDAGPEAIGEDMHMFIKCLFSTAGNLISETIYSPASHLDVISSEPHGLKGYWNNHVARYTQSMRHMFGSLDCGYFVTRLLTGDFTPTGPEFQDDIPSSTHTIFTSHLDSSIPDQVGLELKPSLRPPPYSISSLAQPIPIIAAQVKDMSLADISMNDASLSSVDSELEADEKVNLIKSDGYFSPPPLKLTSFVSLMGRLYEAHLLMIHMVIFLLTRSFAHLPGEPSNPPGLVPSLVIFQDDVLLVNWAIGVADKLRSLLLPMTLVLLLLLDRYHQQCVLHRWTTPGASERLGQQSSSRSYRKFPLSLLDFFGFPAGIIFGVIPLLHAQTLHLFTNRLTYKVSFKPQSKEERPDEEKALKDCT</sequence>
<feature type="transmembrane region" description="Helical" evidence="1">
    <location>
        <begin position="538"/>
        <end position="560"/>
    </location>
</feature>
<dbReference type="VEuPathDB" id="FungiDB:TREMEDRAFT_63904"/>
<dbReference type="EMBL" id="SDIL01000088">
    <property type="protein sequence ID" value="RXK36761.1"/>
    <property type="molecule type" value="Genomic_DNA"/>
</dbReference>
<dbReference type="OrthoDB" id="5819478at2759"/>
<dbReference type="PANTHER" id="PTHR36851">
    <property type="entry name" value="UNNAMED PRODUCT"/>
    <property type="match status" value="1"/>
</dbReference>
<evidence type="ECO:0000313" key="3">
    <source>
        <dbReference type="Proteomes" id="UP000289152"/>
    </source>
</evidence>
<evidence type="ECO:0000313" key="2">
    <source>
        <dbReference type="EMBL" id="RXK36761.1"/>
    </source>
</evidence>